<proteinExistence type="predicted"/>
<feature type="compositionally biased region" description="Polar residues" evidence="1">
    <location>
        <begin position="200"/>
        <end position="217"/>
    </location>
</feature>
<feature type="region of interest" description="Disordered" evidence="1">
    <location>
        <begin position="253"/>
        <end position="317"/>
    </location>
</feature>
<dbReference type="Proteomes" id="UP001583280">
    <property type="component" value="Unassembled WGS sequence"/>
</dbReference>
<gene>
    <name evidence="2" type="ORF">Cpir12675_005488</name>
</gene>
<feature type="region of interest" description="Disordered" evidence="1">
    <location>
        <begin position="1"/>
        <end position="64"/>
    </location>
</feature>
<evidence type="ECO:0000313" key="3">
    <source>
        <dbReference type="Proteomes" id="UP001583280"/>
    </source>
</evidence>
<feature type="compositionally biased region" description="Acidic residues" evidence="1">
    <location>
        <begin position="268"/>
        <end position="280"/>
    </location>
</feature>
<dbReference type="EMBL" id="JAWDJO010000190">
    <property type="protein sequence ID" value="KAL1890195.1"/>
    <property type="molecule type" value="Genomic_DNA"/>
</dbReference>
<keyword evidence="3" id="KW-1185">Reference proteome</keyword>
<reference evidence="2 3" key="1">
    <citation type="journal article" date="2024" name="IMA Fungus">
        <title>IMA Genome - F19 : A genome assembly and annotation guide to empower mycologists, including annotated draft genome sequences of Ceratocystis pirilliformis, Diaporthe australafricana, Fusarium ophioides, Paecilomyces lecythidis, and Sporothrix stenoceras.</title>
        <authorList>
            <person name="Aylward J."/>
            <person name="Wilson A.M."/>
            <person name="Visagie C.M."/>
            <person name="Spraker J."/>
            <person name="Barnes I."/>
            <person name="Buitendag C."/>
            <person name="Ceriani C."/>
            <person name="Del Mar Angel L."/>
            <person name="du Plessis D."/>
            <person name="Fuchs T."/>
            <person name="Gasser K."/>
            <person name="Kramer D."/>
            <person name="Li W."/>
            <person name="Munsamy K."/>
            <person name="Piso A."/>
            <person name="Price J.L."/>
            <person name="Sonnekus B."/>
            <person name="Thomas C."/>
            <person name="van der Nest A."/>
            <person name="van Dijk A."/>
            <person name="van Heerden A."/>
            <person name="van Vuuren N."/>
            <person name="Yilmaz N."/>
            <person name="Duong T.A."/>
            <person name="van der Merwe N.A."/>
            <person name="Wingfield M.J."/>
            <person name="Wingfield B.D."/>
        </authorList>
    </citation>
    <scope>NUCLEOTIDE SEQUENCE [LARGE SCALE GENOMIC DNA]</scope>
    <source>
        <strain evidence="2 3">CMW 12675</strain>
    </source>
</reference>
<feature type="region of interest" description="Disordered" evidence="1">
    <location>
        <begin position="197"/>
        <end position="225"/>
    </location>
</feature>
<evidence type="ECO:0000313" key="2">
    <source>
        <dbReference type="EMBL" id="KAL1890195.1"/>
    </source>
</evidence>
<evidence type="ECO:0000256" key="1">
    <source>
        <dbReference type="SAM" id="MobiDB-lite"/>
    </source>
</evidence>
<protein>
    <submittedName>
        <fullName evidence="2">Uncharacterized protein</fullName>
    </submittedName>
</protein>
<feature type="region of interest" description="Disordered" evidence="1">
    <location>
        <begin position="87"/>
        <end position="111"/>
    </location>
</feature>
<name>A0ABR3YQE2_9PEZI</name>
<feature type="compositionally biased region" description="Low complexity" evidence="1">
    <location>
        <begin position="94"/>
        <end position="111"/>
    </location>
</feature>
<comment type="caution">
    <text evidence="2">The sequence shown here is derived from an EMBL/GenBank/DDBJ whole genome shotgun (WGS) entry which is preliminary data.</text>
</comment>
<sequence>MPLKLHLRKSSNSSISTQNISSPIMQSSSPSPTFSTSTTLFSPITPRTGSISSTSSSFSSSSHRRSRTLDFDPLSFHPVFHAPPRLQDRPYLFTPSTPKSPSSTMSVRSPSTTKIILQKPRSLPQHLKIVHAIEEQTSFYDDASDFESFIGDDEEVAQEDECNVDAEEEEDFDLQNSQLVQEFYGSSSEEVETSVMLQRPSLQRSHWSESTIASSMSDDTESAEHMAAATDDVTITNIENADEHQQLQLPTKELPFPSMPLPPYPAEFLEDTESESEEDRDYSPLSPVSERAPTPHPQPQNEDKGLSAPSFPWKRETMPILADEAAVEERFRRGGWKRCGGIFDHSESHFRFVGRNSSPATF</sequence>
<accession>A0ABR3YQE2</accession>
<feature type="compositionally biased region" description="Low complexity" evidence="1">
    <location>
        <begin position="10"/>
        <end position="61"/>
    </location>
</feature>
<organism evidence="2 3">
    <name type="scientific">Ceratocystis pirilliformis</name>
    <dbReference type="NCBI Taxonomy" id="259994"/>
    <lineage>
        <taxon>Eukaryota</taxon>
        <taxon>Fungi</taxon>
        <taxon>Dikarya</taxon>
        <taxon>Ascomycota</taxon>
        <taxon>Pezizomycotina</taxon>
        <taxon>Sordariomycetes</taxon>
        <taxon>Hypocreomycetidae</taxon>
        <taxon>Microascales</taxon>
        <taxon>Ceratocystidaceae</taxon>
        <taxon>Ceratocystis</taxon>
    </lineage>
</organism>